<dbReference type="InterPro" id="IPR024185">
    <property type="entry name" value="FTHF_cligase-like_sf"/>
</dbReference>
<dbReference type="NCBIfam" id="TIGR02727">
    <property type="entry name" value="MTHFS_bact"/>
    <property type="match status" value="1"/>
</dbReference>
<dbReference type="Gene3D" id="3.40.50.10420">
    <property type="entry name" value="NagB/RpiA/CoA transferase-like"/>
    <property type="match status" value="1"/>
</dbReference>
<evidence type="ECO:0000313" key="5">
    <source>
        <dbReference type="EMBL" id="MCX5618756.1"/>
    </source>
</evidence>
<dbReference type="Pfam" id="PF01812">
    <property type="entry name" value="5-FTHF_cyc-lig"/>
    <property type="match status" value="1"/>
</dbReference>
<dbReference type="SUPFAM" id="SSF100950">
    <property type="entry name" value="NagB/RpiA/CoA transferase-like"/>
    <property type="match status" value="1"/>
</dbReference>
<evidence type="ECO:0000256" key="3">
    <source>
        <dbReference type="ARBA" id="ARBA00022840"/>
    </source>
</evidence>
<comment type="caution">
    <text evidence="5">The sequence shown here is derived from an EMBL/GenBank/DDBJ whole genome shotgun (WGS) entry which is preliminary data.</text>
</comment>
<keyword evidence="2 4" id="KW-0547">Nucleotide-binding</keyword>
<dbReference type="PANTHER" id="PTHR23407">
    <property type="entry name" value="ATPASE INHIBITOR/5-FORMYLTETRAHYDROFOLATE CYCLO-LIGASE"/>
    <property type="match status" value="1"/>
</dbReference>
<dbReference type="Proteomes" id="UP001165576">
    <property type="component" value="Unassembled WGS sequence"/>
</dbReference>
<evidence type="ECO:0000256" key="1">
    <source>
        <dbReference type="ARBA" id="ARBA00010638"/>
    </source>
</evidence>
<dbReference type="InterPro" id="IPR037171">
    <property type="entry name" value="NagB/RpiA_transferase-like"/>
</dbReference>
<reference evidence="5" key="1">
    <citation type="submission" date="2022-07" db="EMBL/GenBank/DDBJ databases">
        <title>Bombella genomes.</title>
        <authorList>
            <person name="Harer L."/>
            <person name="Styblova S."/>
            <person name="Ehrmann M."/>
        </authorList>
    </citation>
    <scope>NUCLEOTIDE SEQUENCE</scope>
    <source>
        <strain evidence="5">TMW 2.2543</strain>
    </source>
</reference>
<proteinExistence type="inferred from homology"/>
<comment type="similarity">
    <text evidence="1 4">Belongs to the 5-formyltetrahydrofolate cyclo-ligase family.</text>
</comment>
<accession>A0ABT3WI68</accession>
<name>A0ABT3WI68_9PROT</name>
<keyword evidence="4" id="KW-0479">Metal-binding</keyword>
<dbReference type="PANTHER" id="PTHR23407:SF1">
    <property type="entry name" value="5-FORMYLTETRAHYDROFOLATE CYCLO-LIGASE"/>
    <property type="match status" value="1"/>
</dbReference>
<evidence type="ECO:0000256" key="4">
    <source>
        <dbReference type="RuleBase" id="RU361279"/>
    </source>
</evidence>
<keyword evidence="6" id="KW-1185">Reference proteome</keyword>
<comment type="cofactor">
    <cofactor evidence="4">
        <name>Mg(2+)</name>
        <dbReference type="ChEBI" id="CHEBI:18420"/>
    </cofactor>
</comment>
<sequence>MVTSLSSSDQDKATIRREVLASRRTVTPRQNRQLSSSLLGLIHHLRPTVVAAVWPLPGEVDLRPFCKHLVRAGYQVVLPETPPKGNPLIFRQWREDIPMRKGRFGTSHPIGGKKIPDVILVPLVAFDRQGGRLGYGGGYYDRTLPLYPNATLIGYGLASQERANLPMDEYDRRLPVIVTDREIIHIAEE</sequence>
<protein>
    <recommendedName>
        <fullName evidence="4">5-formyltetrahydrofolate cyclo-ligase</fullName>
        <ecNumber evidence="4">6.3.3.2</ecNumber>
    </recommendedName>
</protein>
<keyword evidence="5" id="KW-0436">Ligase</keyword>
<dbReference type="EC" id="6.3.3.2" evidence="4"/>
<keyword evidence="3 4" id="KW-0067">ATP-binding</keyword>
<dbReference type="RefSeq" id="WP_266117281.1">
    <property type="nucleotide sequence ID" value="NZ_JANIDY010000006.1"/>
</dbReference>
<evidence type="ECO:0000313" key="6">
    <source>
        <dbReference type="Proteomes" id="UP001165576"/>
    </source>
</evidence>
<dbReference type="InterPro" id="IPR002698">
    <property type="entry name" value="FTHF_cligase"/>
</dbReference>
<gene>
    <name evidence="5" type="ORF">NQF86_08805</name>
</gene>
<dbReference type="EMBL" id="JANIDY010000006">
    <property type="protein sequence ID" value="MCX5618756.1"/>
    <property type="molecule type" value="Genomic_DNA"/>
</dbReference>
<comment type="catalytic activity">
    <reaction evidence="4">
        <text>(6S)-5-formyl-5,6,7,8-tetrahydrofolate + ATP = (6R)-5,10-methenyltetrahydrofolate + ADP + phosphate</text>
        <dbReference type="Rhea" id="RHEA:10488"/>
        <dbReference type="ChEBI" id="CHEBI:30616"/>
        <dbReference type="ChEBI" id="CHEBI:43474"/>
        <dbReference type="ChEBI" id="CHEBI:57455"/>
        <dbReference type="ChEBI" id="CHEBI:57457"/>
        <dbReference type="ChEBI" id="CHEBI:456216"/>
        <dbReference type="EC" id="6.3.3.2"/>
    </reaction>
</comment>
<keyword evidence="4" id="KW-0460">Magnesium</keyword>
<evidence type="ECO:0000256" key="2">
    <source>
        <dbReference type="ARBA" id="ARBA00022741"/>
    </source>
</evidence>
<dbReference type="GO" id="GO:0030272">
    <property type="term" value="F:5-formyltetrahydrofolate cyclo-ligase activity"/>
    <property type="evidence" value="ECO:0007669"/>
    <property type="project" value="UniProtKB-EC"/>
</dbReference>
<dbReference type="PIRSF" id="PIRSF006806">
    <property type="entry name" value="FTHF_cligase"/>
    <property type="match status" value="1"/>
</dbReference>
<organism evidence="5 6">
    <name type="scientific">Bombella pluederhausensis</name>
    <dbReference type="NCBI Taxonomy" id="2967336"/>
    <lineage>
        <taxon>Bacteria</taxon>
        <taxon>Pseudomonadati</taxon>
        <taxon>Pseudomonadota</taxon>
        <taxon>Alphaproteobacteria</taxon>
        <taxon>Acetobacterales</taxon>
        <taxon>Acetobacteraceae</taxon>
        <taxon>Bombella</taxon>
    </lineage>
</organism>